<organism evidence="1 2">
    <name type="scientific">Trueperella bernardiae</name>
    <dbReference type="NCBI Taxonomy" id="59561"/>
    <lineage>
        <taxon>Bacteria</taxon>
        <taxon>Bacillati</taxon>
        <taxon>Actinomycetota</taxon>
        <taxon>Actinomycetes</taxon>
        <taxon>Actinomycetales</taxon>
        <taxon>Actinomycetaceae</taxon>
        <taxon>Trueperella</taxon>
    </lineage>
</organism>
<protein>
    <submittedName>
        <fullName evidence="1">Uncharacterized protein</fullName>
    </submittedName>
</protein>
<comment type="caution">
    <text evidence="1">The sequence shown here is derived from an EMBL/GenBank/DDBJ whole genome shotgun (WGS) entry which is preliminary data.</text>
</comment>
<sequence length="443" mass="50052">MFTVAFLAWLFAWLKTVIRERVREVVAGRYAAGTLSVATVTKDVYPMVRACSYVYYMAALGMARAELGEGMFTPSMSGVSEKQVERMVREELRLRNGQLVGNVTDVADRLTESLSTVVAENERQAARDLAGERPGRVEGSERYTKEHGNPVARVVVAQERDQWWQDVCRQSPELEKAMSRVREMWVAEFGDVPAVPVEDMEAFKDWVSPIRERAIEDMRTRVERDRAEVELVEEHWADEEAEREWREIEDLRKAVIEAEIFLGYRDKNGNVRPPASVSKLPRTPQGHVMAGGWARVPVGAYTCGFCLLLCSRGAVYHKHSVTKTPRRLKRGLAPMIGAYGQQAYHPYCDCIGVFVGQSTDYAGKDIVEGAQALYGHWLEADPEQGGWYLGAKAGVFDTWVRNNRDLVKKLVPSAADNLDIVRLVREIENNPSVRAWRARNKTA</sequence>
<accession>A0AAW6ZKZ1</accession>
<dbReference type="RefSeq" id="WP_285321499.1">
    <property type="nucleotide sequence ID" value="NZ_JASPDQ010000014.1"/>
</dbReference>
<reference evidence="1" key="1">
    <citation type="submission" date="2023-05" db="EMBL/GenBank/DDBJ databases">
        <title>Genomic Catalog of Human Bladder Bacteria.</title>
        <authorList>
            <person name="Du J."/>
        </authorList>
    </citation>
    <scope>NUCLEOTIDE SEQUENCE</scope>
    <source>
        <strain evidence="1">UMB1304A</strain>
    </source>
</reference>
<evidence type="ECO:0000313" key="1">
    <source>
        <dbReference type="EMBL" id="MDK8602106.1"/>
    </source>
</evidence>
<evidence type="ECO:0000313" key="2">
    <source>
        <dbReference type="Proteomes" id="UP001225576"/>
    </source>
</evidence>
<dbReference type="Pfam" id="PF25310">
    <property type="entry name" value="VG15"/>
    <property type="match status" value="1"/>
</dbReference>
<dbReference type="AlphaFoldDB" id="A0AAW6ZKZ1"/>
<dbReference type="Proteomes" id="UP001225576">
    <property type="component" value="Unassembled WGS sequence"/>
</dbReference>
<dbReference type="InterPro" id="IPR057369">
    <property type="entry name" value="VG15"/>
</dbReference>
<dbReference type="EMBL" id="JASPDQ010000014">
    <property type="protein sequence ID" value="MDK8602106.1"/>
    <property type="molecule type" value="Genomic_DNA"/>
</dbReference>
<proteinExistence type="predicted"/>
<name>A0AAW6ZKZ1_9ACTO</name>
<gene>
    <name evidence="1" type="ORF">QP858_06520</name>
</gene>